<dbReference type="Pfam" id="PF00892">
    <property type="entry name" value="EamA"/>
    <property type="match status" value="2"/>
</dbReference>
<dbReference type="InterPro" id="IPR037185">
    <property type="entry name" value="EmrE-like"/>
</dbReference>
<accession>A0A7V5PQ72</accession>
<organism evidence="8">
    <name type="scientific">Caldithrix abyssi</name>
    <dbReference type="NCBI Taxonomy" id="187145"/>
    <lineage>
        <taxon>Bacteria</taxon>
        <taxon>Pseudomonadati</taxon>
        <taxon>Calditrichota</taxon>
        <taxon>Calditrichia</taxon>
        <taxon>Calditrichales</taxon>
        <taxon>Calditrichaceae</taxon>
        <taxon>Caldithrix</taxon>
    </lineage>
</organism>
<dbReference type="AlphaFoldDB" id="A0A7V5PQ72"/>
<evidence type="ECO:0000256" key="2">
    <source>
        <dbReference type="ARBA" id="ARBA00022475"/>
    </source>
</evidence>
<feature type="transmembrane region" description="Helical" evidence="6">
    <location>
        <begin position="70"/>
        <end position="94"/>
    </location>
</feature>
<keyword evidence="3 6" id="KW-0812">Transmembrane</keyword>
<dbReference type="SUPFAM" id="SSF103481">
    <property type="entry name" value="Multidrug resistance efflux transporter EmrE"/>
    <property type="match status" value="2"/>
</dbReference>
<evidence type="ECO:0000256" key="6">
    <source>
        <dbReference type="SAM" id="Phobius"/>
    </source>
</evidence>
<evidence type="ECO:0000256" key="5">
    <source>
        <dbReference type="ARBA" id="ARBA00023136"/>
    </source>
</evidence>
<evidence type="ECO:0000256" key="4">
    <source>
        <dbReference type="ARBA" id="ARBA00022989"/>
    </source>
</evidence>
<feature type="domain" description="EamA" evidence="7">
    <location>
        <begin position="161"/>
        <end position="296"/>
    </location>
</feature>
<gene>
    <name evidence="8" type="ORF">ENJ89_06795</name>
</gene>
<evidence type="ECO:0000313" key="8">
    <source>
        <dbReference type="EMBL" id="HHJ52885.1"/>
    </source>
</evidence>
<sequence>MKDPLQRLAPLFVIIAASLWGVDGIVLRPSLYTLPVPLVVFIETAIAAIILTPFFIKSFPQLKKLKAKDWLAFVAVAVFGGALGTMAITKALFYVNYVNLSIVILIQKLQPVFAISLAALLLRERLPRTFLWWAGLAIIGAYFMTFGLKKPLLDTGDKTLLAALFAIIATISFASSTVFSKRALRHVQFKMGTYLRFSITAILMLIITTATGDFTSISHITSRQWLIFGLIVISSGAPAIFLYYSGLMRISASVATICELAFPLTGILLEYFVHGKLLSLPQWLGVLVLIVSILQVSKLQSRMEV</sequence>
<dbReference type="EMBL" id="DROD01000453">
    <property type="protein sequence ID" value="HHJ52885.1"/>
    <property type="molecule type" value="Genomic_DNA"/>
</dbReference>
<keyword evidence="2" id="KW-1003">Cell membrane</keyword>
<protein>
    <submittedName>
        <fullName evidence="8">DMT family transporter</fullName>
    </submittedName>
</protein>
<feature type="transmembrane region" description="Helical" evidence="6">
    <location>
        <begin position="34"/>
        <end position="58"/>
    </location>
</feature>
<feature type="transmembrane region" description="Helical" evidence="6">
    <location>
        <begin position="160"/>
        <end position="179"/>
    </location>
</feature>
<dbReference type="InterPro" id="IPR000620">
    <property type="entry name" value="EamA_dom"/>
</dbReference>
<feature type="transmembrane region" description="Helical" evidence="6">
    <location>
        <begin position="224"/>
        <end position="244"/>
    </location>
</feature>
<keyword evidence="5 6" id="KW-0472">Membrane</keyword>
<dbReference type="PANTHER" id="PTHR32322:SF18">
    <property type="entry name" value="S-ADENOSYLMETHIONINE_S-ADENOSYLHOMOCYSTEINE TRANSPORTER"/>
    <property type="match status" value="1"/>
</dbReference>
<feature type="transmembrane region" description="Helical" evidence="6">
    <location>
        <begin position="191"/>
        <end position="212"/>
    </location>
</feature>
<name>A0A7V5PQ72_CALAY</name>
<dbReference type="GO" id="GO:0005886">
    <property type="term" value="C:plasma membrane"/>
    <property type="evidence" value="ECO:0007669"/>
    <property type="project" value="UniProtKB-SubCell"/>
</dbReference>
<dbReference type="Proteomes" id="UP000886124">
    <property type="component" value="Unassembled WGS sequence"/>
</dbReference>
<feature type="domain" description="EamA" evidence="7">
    <location>
        <begin position="10"/>
        <end position="145"/>
    </location>
</feature>
<comment type="caution">
    <text evidence="8">The sequence shown here is derived from an EMBL/GenBank/DDBJ whole genome shotgun (WGS) entry which is preliminary data.</text>
</comment>
<feature type="transmembrane region" description="Helical" evidence="6">
    <location>
        <begin position="251"/>
        <end position="274"/>
    </location>
</feature>
<dbReference type="InterPro" id="IPR050638">
    <property type="entry name" value="AA-Vitamin_Transporters"/>
</dbReference>
<keyword evidence="4 6" id="KW-1133">Transmembrane helix</keyword>
<comment type="subcellular location">
    <subcellularLocation>
        <location evidence="1">Cell membrane</location>
        <topology evidence="1">Multi-pass membrane protein</topology>
    </subcellularLocation>
</comment>
<reference evidence="8" key="1">
    <citation type="journal article" date="2020" name="mSystems">
        <title>Genome- and Community-Level Interaction Insights into Carbon Utilization and Element Cycling Functions of Hydrothermarchaeota in Hydrothermal Sediment.</title>
        <authorList>
            <person name="Zhou Z."/>
            <person name="Liu Y."/>
            <person name="Xu W."/>
            <person name="Pan J."/>
            <person name="Luo Z.H."/>
            <person name="Li M."/>
        </authorList>
    </citation>
    <scope>NUCLEOTIDE SEQUENCE [LARGE SCALE GENOMIC DNA]</scope>
    <source>
        <strain evidence="8">HyVt-527</strain>
    </source>
</reference>
<dbReference type="PANTHER" id="PTHR32322">
    <property type="entry name" value="INNER MEMBRANE TRANSPORTER"/>
    <property type="match status" value="1"/>
</dbReference>
<evidence type="ECO:0000259" key="7">
    <source>
        <dbReference type="Pfam" id="PF00892"/>
    </source>
</evidence>
<feature type="transmembrane region" description="Helical" evidence="6">
    <location>
        <begin position="129"/>
        <end position="148"/>
    </location>
</feature>
<evidence type="ECO:0000256" key="3">
    <source>
        <dbReference type="ARBA" id="ARBA00022692"/>
    </source>
</evidence>
<proteinExistence type="predicted"/>
<feature type="transmembrane region" description="Helical" evidence="6">
    <location>
        <begin position="100"/>
        <end position="122"/>
    </location>
</feature>
<evidence type="ECO:0000256" key="1">
    <source>
        <dbReference type="ARBA" id="ARBA00004651"/>
    </source>
</evidence>
<feature type="transmembrane region" description="Helical" evidence="6">
    <location>
        <begin position="280"/>
        <end position="297"/>
    </location>
</feature>